<accession>A0ABR1QGW4</accession>
<feature type="transmembrane region" description="Helical" evidence="1">
    <location>
        <begin position="351"/>
        <end position="370"/>
    </location>
</feature>
<feature type="transmembrane region" description="Helical" evidence="1">
    <location>
        <begin position="376"/>
        <end position="394"/>
    </location>
</feature>
<dbReference type="RefSeq" id="XP_066701191.1">
    <property type="nucleotide sequence ID" value="XM_066841329.1"/>
</dbReference>
<name>A0ABR1QGW4_9PEZI</name>
<dbReference type="EMBL" id="JAQQWE010000004">
    <property type="protein sequence ID" value="KAK7955885.1"/>
    <property type="molecule type" value="Genomic_DNA"/>
</dbReference>
<keyword evidence="3" id="KW-1185">Reference proteome</keyword>
<feature type="transmembrane region" description="Helical" evidence="1">
    <location>
        <begin position="277"/>
        <end position="295"/>
    </location>
</feature>
<gene>
    <name evidence="2" type="ORF">PG986_005107</name>
</gene>
<keyword evidence="1" id="KW-0472">Membrane</keyword>
<evidence type="ECO:0000313" key="2">
    <source>
        <dbReference type="EMBL" id="KAK7955885.1"/>
    </source>
</evidence>
<comment type="caution">
    <text evidence="2">The sequence shown here is derived from an EMBL/GenBank/DDBJ whole genome shotgun (WGS) entry which is preliminary data.</text>
</comment>
<keyword evidence="1" id="KW-1133">Transmembrane helix</keyword>
<evidence type="ECO:0000256" key="1">
    <source>
        <dbReference type="SAM" id="Phobius"/>
    </source>
</evidence>
<dbReference type="GeneID" id="92074391"/>
<dbReference type="Proteomes" id="UP001391051">
    <property type="component" value="Unassembled WGS sequence"/>
</dbReference>
<protein>
    <submittedName>
        <fullName evidence="2">Uncharacterized protein</fullName>
    </submittedName>
</protein>
<feature type="transmembrane region" description="Helical" evidence="1">
    <location>
        <begin position="315"/>
        <end position="339"/>
    </location>
</feature>
<proteinExistence type="predicted"/>
<sequence>MASSNAEESPEVALTDFEIDLFRQDRLHTQYEVVISPTQYTPYVPIGDEHVEHLLRSICRDFQLLDAGFAEFYRVAVPSSDGVNPDLERIHDTYRGGRSDDGASYSGALGQFLERSVKEKAKQLISTEQFRSEDRGADALLCYLQDGFETPYWELLSHRFIQSCESGGANAISKAFAFHVVSSVIFRAHCRLEKLKREHSYELPKEIEDRIQSRLLVLKNLVASITPDIGFPEDPYTCLLQEPQKQTIPMYETAKVEPLQPVCAEDSTDLEKVRSSTLFILFFALAIIPACIGFARHWSLGDEEEAVGLSTDADFMWLIATNLLALLGNLFAILPLFRLTRGSLKYLLTQAALWLSVALGIASIASYCFLNKCWTLLMSFFSNFFAISAVYFSTQHVGSRNMPEDVHGAGRKVKRE</sequence>
<keyword evidence="1" id="KW-0812">Transmembrane</keyword>
<reference evidence="2 3" key="1">
    <citation type="submission" date="2023-01" db="EMBL/GenBank/DDBJ databases">
        <title>Analysis of 21 Apiospora genomes using comparative genomics revels a genus with tremendous synthesis potential of carbohydrate active enzymes and secondary metabolites.</title>
        <authorList>
            <person name="Sorensen T."/>
        </authorList>
    </citation>
    <scope>NUCLEOTIDE SEQUENCE [LARGE SCALE GENOMIC DNA]</scope>
    <source>
        <strain evidence="2 3">CBS 24483</strain>
    </source>
</reference>
<organism evidence="2 3">
    <name type="scientific">Apiospora aurea</name>
    <dbReference type="NCBI Taxonomy" id="335848"/>
    <lineage>
        <taxon>Eukaryota</taxon>
        <taxon>Fungi</taxon>
        <taxon>Dikarya</taxon>
        <taxon>Ascomycota</taxon>
        <taxon>Pezizomycotina</taxon>
        <taxon>Sordariomycetes</taxon>
        <taxon>Xylariomycetidae</taxon>
        <taxon>Amphisphaeriales</taxon>
        <taxon>Apiosporaceae</taxon>
        <taxon>Apiospora</taxon>
    </lineage>
</organism>
<evidence type="ECO:0000313" key="3">
    <source>
        <dbReference type="Proteomes" id="UP001391051"/>
    </source>
</evidence>